<keyword evidence="2" id="KW-0472">Membrane</keyword>
<protein>
    <submittedName>
        <fullName evidence="3">Os08g0124651 protein</fullName>
    </submittedName>
</protein>
<dbReference type="EMBL" id="AP014964">
    <property type="protein sequence ID" value="BAT03636.1"/>
    <property type="molecule type" value="Genomic_DNA"/>
</dbReference>
<evidence type="ECO:0000256" key="2">
    <source>
        <dbReference type="SAM" id="Phobius"/>
    </source>
</evidence>
<feature type="transmembrane region" description="Helical" evidence="2">
    <location>
        <begin position="6"/>
        <end position="24"/>
    </location>
</feature>
<evidence type="ECO:0000256" key="1">
    <source>
        <dbReference type="SAM" id="MobiDB-lite"/>
    </source>
</evidence>
<sequence>NVIRTLHGPTIAILGLSFFFFPQLKRILPRRRRCRIALVVGRAPTEISGDEQVPVGEVSCSSSTPPASAGALHAGGESGFSDDAAPPGGGR</sequence>
<reference evidence="3 4" key="3">
    <citation type="journal article" date="2013" name="Rice">
        <title>Improvement of the Oryza sativa Nipponbare reference genome using next generation sequence and optical map data.</title>
        <authorList>
            <person name="Kawahara Y."/>
            <person name="de la Bastide M."/>
            <person name="Hamilton J.P."/>
            <person name="Kanamori H."/>
            <person name="McCombie W.R."/>
            <person name="Ouyang S."/>
            <person name="Schwartz D.C."/>
            <person name="Tanaka T."/>
            <person name="Wu J."/>
            <person name="Zhou S."/>
            <person name="Childs K.L."/>
            <person name="Davidson R.M."/>
            <person name="Lin H."/>
            <person name="Quesada-Ocampo L."/>
            <person name="Vaillancourt B."/>
            <person name="Sakai H."/>
            <person name="Lee S.S."/>
            <person name="Kim J."/>
            <person name="Numa H."/>
            <person name="Itoh T."/>
            <person name="Buell C.R."/>
            <person name="Matsumoto T."/>
        </authorList>
    </citation>
    <scope>NUCLEOTIDE SEQUENCE [LARGE SCALE GENOMIC DNA]</scope>
    <source>
        <strain evidence="4">cv. Nipponbare</strain>
    </source>
</reference>
<evidence type="ECO:0000313" key="3">
    <source>
        <dbReference type="EMBL" id="BAT03636.1"/>
    </source>
</evidence>
<feature type="region of interest" description="Disordered" evidence="1">
    <location>
        <begin position="51"/>
        <end position="91"/>
    </location>
</feature>
<dbReference type="Proteomes" id="UP000059680">
    <property type="component" value="Chromosome 8"/>
</dbReference>
<dbReference type="InParanoid" id="A0A0P0XBE3"/>
<evidence type="ECO:0000313" key="4">
    <source>
        <dbReference type="Proteomes" id="UP000059680"/>
    </source>
</evidence>
<gene>
    <name evidence="3" type="ordered locus">Os08g0124651</name>
    <name evidence="3" type="ORF">OSNPB_080124651</name>
</gene>
<name>A0A0P0XBE3_ORYSJ</name>
<proteinExistence type="predicted"/>
<reference evidence="3 4" key="2">
    <citation type="journal article" date="2013" name="Plant Cell Physiol.">
        <title>Rice Annotation Project Database (RAP-DB): an integrative and interactive database for rice genomics.</title>
        <authorList>
            <person name="Sakai H."/>
            <person name="Lee S.S."/>
            <person name="Tanaka T."/>
            <person name="Numa H."/>
            <person name="Kim J."/>
            <person name="Kawahara Y."/>
            <person name="Wakimoto H."/>
            <person name="Yang C.C."/>
            <person name="Iwamoto M."/>
            <person name="Abe T."/>
            <person name="Yamada Y."/>
            <person name="Muto A."/>
            <person name="Inokuchi H."/>
            <person name="Ikemura T."/>
            <person name="Matsumoto T."/>
            <person name="Sasaki T."/>
            <person name="Itoh T."/>
        </authorList>
    </citation>
    <scope>NUCLEOTIDE SEQUENCE [LARGE SCALE GENOMIC DNA]</scope>
    <source>
        <strain evidence="4">cv. Nipponbare</strain>
    </source>
</reference>
<keyword evidence="4" id="KW-1185">Reference proteome</keyword>
<accession>A0A0P0XBE3</accession>
<dbReference type="PaxDb" id="39947-A0A0P0XBE3"/>
<feature type="non-terminal residue" evidence="3">
    <location>
        <position position="1"/>
    </location>
</feature>
<reference evidence="4" key="1">
    <citation type="journal article" date="2005" name="Nature">
        <title>The map-based sequence of the rice genome.</title>
        <authorList>
            <consortium name="International rice genome sequencing project (IRGSP)"/>
            <person name="Matsumoto T."/>
            <person name="Wu J."/>
            <person name="Kanamori H."/>
            <person name="Katayose Y."/>
            <person name="Fujisawa M."/>
            <person name="Namiki N."/>
            <person name="Mizuno H."/>
            <person name="Yamamoto K."/>
            <person name="Antonio B.A."/>
            <person name="Baba T."/>
            <person name="Sakata K."/>
            <person name="Nagamura Y."/>
            <person name="Aoki H."/>
            <person name="Arikawa K."/>
            <person name="Arita K."/>
            <person name="Bito T."/>
            <person name="Chiden Y."/>
            <person name="Fujitsuka N."/>
            <person name="Fukunaka R."/>
            <person name="Hamada M."/>
            <person name="Harada C."/>
            <person name="Hayashi A."/>
            <person name="Hijishita S."/>
            <person name="Honda M."/>
            <person name="Hosokawa S."/>
            <person name="Ichikawa Y."/>
            <person name="Idonuma A."/>
            <person name="Iijima M."/>
            <person name="Ikeda M."/>
            <person name="Ikeno M."/>
            <person name="Ito K."/>
            <person name="Ito S."/>
            <person name="Ito T."/>
            <person name="Ito Y."/>
            <person name="Ito Y."/>
            <person name="Iwabuchi A."/>
            <person name="Kamiya K."/>
            <person name="Karasawa W."/>
            <person name="Kurita K."/>
            <person name="Katagiri S."/>
            <person name="Kikuta A."/>
            <person name="Kobayashi H."/>
            <person name="Kobayashi N."/>
            <person name="Machita K."/>
            <person name="Maehara T."/>
            <person name="Masukawa M."/>
            <person name="Mizubayashi T."/>
            <person name="Mukai Y."/>
            <person name="Nagasaki H."/>
            <person name="Nagata Y."/>
            <person name="Naito S."/>
            <person name="Nakashima M."/>
            <person name="Nakama Y."/>
            <person name="Nakamichi Y."/>
            <person name="Nakamura M."/>
            <person name="Meguro A."/>
            <person name="Negishi M."/>
            <person name="Ohta I."/>
            <person name="Ohta T."/>
            <person name="Okamoto M."/>
            <person name="Ono N."/>
            <person name="Saji S."/>
            <person name="Sakaguchi M."/>
            <person name="Sakai K."/>
            <person name="Shibata M."/>
            <person name="Shimokawa T."/>
            <person name="Song J."/>
            <person name="Takazaki Y."/>
            <person name="Terasawa K."/>
            <person name="Tsugane M."/>
            <person name="Tsuji K."/>
            <person name="Ueda S."/>
            <person name="Waki K."/>
            <person name="Yamagata H."/>
            <person name="Yamamoto M."/>
            <person name="Yamamoto S."/>
            <person name="Yamane H."/>
            <person name="Yoshiki S."/>
            <person name="Yoshihara R."/>
            <person name="Yukawa K."/>
            <person name="Zhong H."/>
            <person name="Yano M."/>
            <person name="Yuan Q."/>
            <person name="Ouyang S."/>
            <person name="Liu J."/>
            <person name="Jones K.M."/>
            <person name="Gansberger K."/>
            <person name="Moffat K."/>
            <person name="Hill J."/>
            <person name="Bera J."/>
            <person name="Fadrosh D."/>
            <person name="Jin S."/>
            <person name="Johri S."/>
            <person name="Kim M."/>
            <person name="Overton L."/>
            <person name="Reardon M."/>
            <person name="Tsitrin T."/>
            <person name="Vuong H."/>
            <person name="Weaver B."/>
            <person name="Ciecko A."/>
            <person name="Tallon L."/>
            <person name="Jackson J."/>
            <person name="Pai G."/>
            <person name="Aken S.V."/>
            <person name="Utterback T."/>
            <person name="Reidmuller S."/>
            <person name="Feldblyum T."/>
            <person name="Hsiao J."/>
            <person name="Zismann V."/>
            <person name="Iobst S."/>
            <person name="de Vazeille A.R."/>
            <person name="Buell C.R."/>
            <person name="Ying K."/>
            <person name="Li Y."/>
            <person name="Lu T."/>
            <person name="Huang Y."/>
            <person name="Zhao Q."/>
            <person name="Feng Q."/>
            <person name="Zhang L."/>
            <person name="Zhu J."/>
            <person name="Weng Q."/>
            <person name="Mu J."/>
            <person name="Lu Y."/>
            <person name="Fan D."/>
            <person name="Liu Y."/>
            <person name="Guan J."/>
            <person name="Zhang Y."/>
            <person name="Yu S."/>
            <person name="Liu X."/>
            <person name="Zhang Y."/>
            <person name="Hong G."/>
            <person name="Han B."/>
            <person name="Choisne N."/>
            <person name="Demange N."/>
            <person name="Orjeda G."/>
            <person name="Samain S."/>
            <person name="Cattolico L."/>
            <person name="Pelletier E."/>
            <person name="Couloux A."/>
            <person name="Segurens B."/>
            <person name="Wincker P."/>
            <person name="D'Hont A."/>
            <person name="Scarpelli C."/>
            <person name="Weissenbach J."/>
            <person name="Salanoubat M."/>
            <person name="Quetier F."/>
            <person name="Yu Y."/>
            <person name="Kim H.R."/>
            <person name="Rambo T."/>
            <person name="Currie J."/>
            <person name="Collura K."/>
            <person name="Luo M."/>
            <person name="Yang T."/>
            <person name="Ammiraju J.S.S."/>
            <person name="Engler F."/>
            <person name="Soderlund C."/>
            <person name="Wing R.A."/>
            <person name="Palmer L.E."/>
            <person name="de la Bastide M."/>
            <person name="Spiegel L."/>
            <person name="Nascimento L."/>
            <person name="Zutavern T."/>
            <person name="O'Shaughnessy A."/>
            <person name="Dike S."/>
            <person name="Dedhia N."/>
            <person name="Preston R."/>
            <person name="Balija V."/>
            <person name="McCombie W.R."/>
            <person name="Chow T."/>
            <person name="Chen H."/>
            <person name="Chung M."/>
            <person name="Chen C."/>
            <person name="Shaw J."/>
            <person name="Wu H."/>
            <person name="Hsiao K."/>
            <person name="Chao Y."/>
            <person name="Chu M."/>
            <person name="Cheng C."/>
            <person name="Hour A."/>
            <person name="Lee P."/>
            <person name="Lin S."/>
            <person name="Lin Y."/>
            <person name="Liou J."/>
            <person name="Liu S."/>
            <person name="Hsing Y."/>
            <person name="Raghuvanshi S."/>
            <person name="Mohanty A."/>
            <person name="Bharti A.K."/>
            <person name="Gaur A."/>
            <person name="Gupta V."/>
            <person name="Kumar D."/>
            <person name="Ravi V."/>
            <person name="Vij S."/>
            <person name="Kapur A."/>
            <person name="Khurana P."/>
            <person name="Khurana P."/>
            <person name="Khurana J.P."/>
            <person name="Tyagi A.K."/>
            <person name="Gaikwad K."/>
            <person name="Singh A."/>
            <person name="Dalal V."/>
            <person name="Srivastava S."/>
            <person name="Dixit A."/>
            <person name="Pal A.K."/>
            <person name="Ghazi I.A."/>
            <person name="Yadav M."/>
            <person name="Pandit A."/>
            <person name="Bhargava A."/>
            <person name="Sureshbabu K."/>
            <person name="Batra K."/>
            <person name="Sharma T.R."/>
            <person name="Mohapatra T."/>
            <person name="Singh N.K."/>
            <person name="Messing J."/>
            <person name="Nelson A.B."/>
            <person name="Fuks G."/>
            <person name="Kavchok S."/>
            <person name="Keizer G."/>
            <person name="Linton E."/>
            <person name="Llaca V."/>
            <person name="Song R."/>
            <person name="Tanyolac B."/>
            <person name="Young S."/>
            <person name="Ho-Il K."/>
            <person name="Hahn J.H."/>
            <person name="Sangsakoo G."/>
            <person name="Vanavichit A."/>
            <person name="de Mattos Luiz.A.T."/>
            <person name="Zimmer P.D."/>
            <person name="Malone G."/>
            <person name="Dellagostin O."/>
            <person name="de Oliveira A.C."/>
            <person name="Bevan M."/>
            <person name="Bancroft I."/>
            <person name="Minx P."/>
            <person name="Cordum H."/>
            <person name="Wilson R."/>
            <person name="Cheng Z."/>
            <person name="Jin W."/>
            <person name="Jiang J."/>
            <person name="Leong S.A."/>
            <person name="Iwama H."/>
            <person name="Gojobori T."/>
            <person name="Itoh T."/>
            <person name="Niimura Y."/>
            <person name="Fujii Y."/>
            <person name="Habara T."/>
            <person name="Sakai H."/>
            <person name="Sato Y."/>
            <person name="Wilson G."/>
            <person name="Kumar K."/>
            <person name="McCouch S."/>
            <person name="Juretic N."/>
            <person name="Hoen D."/>
            <person name="Wright S."/>
            <person name="Bruskiewich R."/>
            <person name="Bureau T."/>
            <person name="Miyao A."/>
            <person name="Hirochika H."/>
            <person name="Nishikawa T."/>
            <person name="Kadowaki K."/>
            <person name="Sugiura M."/>
            <person name="Burr B."/>
            <person name="Sasaki T."/>
        </authorList>
    </citation>
    <scope>NUCLEOTIDE SEQUENCE [LARGE SCALE GENOMIC DNA]</scope>
    <source>
        <strain evidence="4">cv. Nipponbare</strain>
    </source>
</reference>
<keyword evidence="2" id="KW-1133">Transmembrane helix</keyword>
<organism evidence="3 4">
    <name type="scientific">Oryza sativa subsp. japonica</name>
    <name type="common">Rice</name>
    <dbReference type="NCBI Taxonomy" id="39947"/>
    <lineage>
        <taxon>Eukaryota</taxon>
        <taxon>Viridiplantae</taxon>
        <taxon>Streptophyta</taxon>
        <taxon>Embryophyta</taxon>
        <taxon>Tracheophyta</taxon>
        <taxon>Spermatophyta</taxon>
        <taxon>Magnoliopsida</taxon>
        <taxon>Liliopsida</taxon>
        <taxon>Poales</taxon>
        <taxon>Poaceae</taxon>
        <taxon>BOP clade</taxon>
        <taxon>Oryzoideae</taxon>
        <taxon>Oryzeae</taxon>
        <taxon>Oryzinae</taxon>
        <taxon>Oryza</taxon>
        <taxon>Oryza sativa</taxon>
    </lineage>
</organism>
<dbReference type="Gramene" id="Os08t0124651-00">
    <property type="protein sequence ID" value="Os08t0124651-00"/>
    <property type="gene ID" value="Os08g0124651"/>
</dbReference>
<keyword evidence="2" id="KW-0812">Transmembrane</keyword>
<dbReference type="AlphaFoldDB" id="A0A0P0XBE3"/>